<organism evidence="2 3">
    <name type="scientific">Pristionchus pacificus</name>
    <name type="common">Parasitic nematode worm</name>
    <dbReference type="NCBI Taxonomy" id="54126"/>
    <lineage>
        <taxon>Eukaryota</taxon>
        <taxon>Metazoa</taxon>
        <taxon>Ecdysozoa</taxon>
        <taxon>Nematoda</taxon>
        <taxon>Chromadorea</taxon>
        <taxon>Rhabditida</taxon>
        <taxon>Rhabditina</taxon>
        <taxon>Diplogasteromorpha</taxon>
        <taxon>Diplogasteroidea</taxon>
        <taxon>Neodiplogasteridae</taxon>
        <taxon>Pristionchus</taxon>
    </lineage>
</organism>
<gene>
    <name evidence="2" type="primary">WBGene00282316</name>
</gene>
<dbReference type="EnsemblMetazoa" id="PPA43947.1">
    <property type="protein sequence ID" value="PPA43947.1"/>
    <property type="gene ID" value="WBGene00282316"/>
</dbReference>
<accession>A0A8R1Z1V4</accession>
<dbReference type="Proteomes" id="UP000005239">
    <property type="component" value="Unassembled WGS sequence"/>
</dbReference>
<feature type="compositionally biased region" description="Basic and acidic residues" evidence="1">
    <location>
        <begin position="92"/>
        <end position="104"/>
    </location>
</feature>
<evidence type="ECO:0000313" key="2">
    <source>
        <dbReference type="EnsemblMetazoa" id="PPA43947.1"/>
    </source>
</evidence>
<reference evidence="2" key="2">
    <citation type="submission" date="2022-06" db="UniProtKB">
        <authorList>
            <consortium name="EnsemblMetazoa"/>
        </authorList>
    </citation>
    <scope>IDENTIFICATION</scope>
    <source>
        <strain evidence="2">PS312</strain>
    </source>
</reference>
<sequence>MRNWLGELDGKRSGLVPPENNPARPAPTGPKRPHIFDEEERYGSENYSSEDYSNMTSDRARCIWKVYQKMNRKRKRENGLKRRMRMKRRVKRYEERMKKNVDIV</sequence>
<evidence type="ECO:0000313" key="3">
    <source>
        <dbReference type="Proteomes" id="UP000005239"/>
    </source>
</evidence>
<keyword evidence="3" id="KW-1185">Reference proteome</keyword>
<reference evidence="3" key="1">
    <citation type="journal article" date="2008" name="Nat. Genet.">
        <title>The Pristionchus pacificus genome provides a unique perspective on nematode lifestyle and parasitism.</title>
        <authorList>
            <person name="Dieterich C."/>
            <person name="Clifton S.W."/>
            <person name="Schuster L.N."/>
            <person name="Chinwalla A."/>
            <person name="Delehaunty K."/>
            <person name="Dinkelacker I."/>
            <person name="Fulton L."/>
            <person name="Fulton R."/>
            <person name="Godfrey J."/>
            <person name="Minx P."/>
            <person name="Mitreva M."/>
            <person name="Roeseler W."/>
            <person name="Tian H."/>
            <person name="Witte H."/>
            <person name="Yang S.P."/>
            <person name="Wilson R.K."/>
            <person name="Sommer R.J."/>
        </authorList>
    </citation>
    <scope>NUCLEOTIDE SEQUENCE [LARGE SCALE GENOMIC DNA]</scope>
    <source>
        <strain evidence="3">PS312</strain>
    </source>
</reference>
<name>A0A2A6BM17_PRIPA</name>
<proteinExistence type="predicted"/>
<feature type="region of interest" description="Disordered" evidence="1">
    <location>
        <begin position="73"/>
        <end position="104"/>
    </location>
</feature>
<feature type="compositionally biased region" description="Basic residues" evidence="1">
    <location>
        <begin position="73"/>
        <end position="91"/>
    </location>
</feature>
<evidence type="ECO:0000256" key="1">
    <source>
        <dbReference type="SAM" id="MobiDB-lite"/>
    </source>
</evidence>
<dbReference type="AlphaFoldDB" id="A0A2A6BM17"/>
<protein>
    <submittedName>
        <fullName evidence="2">Uncharacterized protein</fullName>
    </submittedName>
</protein>
<feature type="region of interest" description="Disordered" evidence="1">
    <location>
        <begin position="1"/>
        <end position="53"/>
    </location>
</feature>
<accession>A0A2A6BM17</accession>